<dbReference type="SMART" id="SM00672">
    <property type="entry name" value="CAP10"/>
    <property type="match status" value="1"/>
</dbReference>
<evidence type="ECO:0000256" key="4">
    <source>
        <dbReference type="SAM" id="MobiDB-lite"/>
    </source>
</evidence>
<dbReference type="OrthoDB" id="548867at2759"/>
<evidence type="ECO:0000313" key="7">
    <source>
        <dbReference type="Proteomes" id="UP000284375"/>
    </source>
</evidence>
<feature type="domain" description="Glycosyl transferase CAP10" evidence="5">
    <location>
        <begin position="774"/>
        <end position="1061"/>
    </location>
</feature>
<comment type="caution">
    <text evidence="6">The sequence shown here is derived from an EMBL/GenBank/DDBJ whole genome shotgun (WGS) entry which is preliminary data.</text>
</comment>
<dbReference type="Pfam" id="PF03969">
    <property type="entry name" value="AFG1_ATPase"/>
    <property type="match status" value="2"/>
</dbReference>
<protein>
    <recommendedName>
        <fullName evidence="5">Glycosyl transferase CAP10 domain-containing protein</fullName>
    </recommendedName>
</protein>
<dbReference type="InterPro" id="IPR005654">
    <property type="entry name" value="ATPase_AFG1-like"/>
</dbReference>
<proteinExistence type="inferred from homology"/>
<organism evidence="6 7">
    <name type="scientific">Cytospora chrysosperma</name>
    <name type="common">Cytospora canker fungus</name>
    <name type="synonym">Sphaeria chrysosperma</name>
    <dbReference type="NCBI Taxonomy" id="252740"/>
    <lineage>
        <taxon>Eukaryota</taxon>
        <taxon>Fungi</taxon>
        <taxon>Dikarya</taxon>
        <taxon>Ascomycota</taxon>
        <taxon>Pezizomycotina</taxon>
        <taxon>Sordariomycetes</taxon>
        <taxon>Sordariomycetidae</taxon>
        <taxon>Diaporthales</taxon>
        <taxon>Cytosporaceae</taxon>
        <taxon>Cytospora</taxon>
    </lineage>
</organism>
<accession>A0A423VFB4</accession>
<name>A0A423VFB4_CYTCH</name>
<reference evidence="6 7" key="1">
    <citation type="submission" date="2015-09" db="EMBL/GenBank/DDBJ databases">
        <title>Host preference determinants of Valsa canker pathogens revealed by comparative genomics.</title>
        <authorList>
            <person name="Yin Z."/>
            <person name="Huang L."/>
        </authorList>
    </citation>
    <scope>NUCLEOTIDE SEQUENCE [LARGE SCALE GENOMIC DNA]</scope>
    <source>
        <strain evidence="6 7">YSFL</strain>
    </source>
</reference>
<evidence type="ECO:0000256" key="1">
    <source>
        <dbReference type="ARBA" id="ARBA00010322"/>
    </source>
</evidence>
<feature type="region of interest" description="Disordered" evidence="4">
    <location>
        <begin position="527"/>
        <end position="546"/>
    </location>
</feature>
<dbReference type="EMBL" id="LJZO01000056">
    <property type="protein sequence ID" value="ROV89694.1"/>
    <property type="molecule type" value="Genomic_DNA"/>
</dbReference>
<comment type="similarity">
    <text evidence="1">Belongs to the AFG1 ATPase family.</text>
</comment>
<dbReference type="SUPFAM" id="SSF52540">
    <property type="entry name" value="P-loop containing nucleoside triphosphate hydrolases"/>
    <property type="match status" value="1"/>
</dbReference>
<keyword evidence="3" id="KW-0067">ATP-binding</keyword>
<dbReference type="AlphaFoldDB" id="A0A423VFB4"/>
<dbReference type="GO" id="GO:0005524">
    <property type="term" value="F:ATP binding"/>
    <property type="evidence" value="ECO:0007669"/>
    <property type="project" value="UniProtKB-KW"/>
</dbReference>
<evidence type="ECO:0000256" key="3">
    <source>
        <dbReference type="ARBA" id="ARBA00022840"/>
    </source>
</evidence>
<evidence type="ECO:0000256" key="2">
    <source>
        <dbReference type="ARBA" id="ARBA00022741"/>
    </source>
</evidence>
<dbReference type="STRING" id="252740.A0A423VFB4"/>
<sequence>MKRLATAVTITDPLVKYNALLATGTFQPDPAQHRLAHHLQKLYLRLKDYEPSTEYRAKLRQITDAIGSAKANETDQLAVRSHPIRRNPLFSRFFRSTEGPRDSVALTRILTSHQAALDVDSPKGLFLSGEVGTGKSMLLDLLADGLPTNRKRRWHFNTFMLYTFSRLEQFRTSHGSTREGEWSLLWVAKEMIETSPILFLDEFQLPDRAASKILSNLFLAFFQLGGVLVASSNRMPDELERATGTYGSPPPGGLVRHLFGGPVQNRRGELYGNTSDFAAFLEVLKARCDFWHMEGAQDWRRRDVLEHLELRQTMEELSGGMLNNGDGLGVEHPELVLVRDTVGDSTTPRKYALAVDDRALWDQMVLETVNNPLLSSLPWAPATLVVYGREIKVPRQYQGIASWNFDELVHTFGPADYITLASNYHTFIIDRVPVLPISMKNEARRFITLLDALYEARCKVLIRAEVGPDNLFFPEQTRRASANAGQSNPNRTMTATVKPDEHEDATYSETVAEVFQDSAAPFRPNVALYEDGPENKSSRRSSSIHAEVDSDFGISGQKVDFMNTSAFTGEDERFAYKRAASRLWELCSASWHSRPGPPETWWLPLPAEARHWESKEPTKPLEHLAMIGEKPISPRQRRRIRETVCCIGIIFTIYCIFLAGQVPDKNENGIYTSTSQSVHQGPHPPELLDNLSLTTSQCAAAFPGLTWAIDDVVSQGPFKLNPGAAPVLGQIKSGQLRVLKAQPKSVLSAEMLNSRTASLHQIHRAILTAPLSEPVPDTVFALNFQDQPFGTAWAYSRQADPDSRPGASDGKVNARTFLMPHFSFWAWRLPFIGSMSRAAAAIHEIETKLYPTFSSKIPKAIWRGTTWFNSVHNPRLRANLLAAVKDKPWADVEALTWDGTKDSKGEKTASNSLPIEDFCKYKYVLHTEGVTYSGRFQFVQMCASVVLTPPLGWMQHTTHLVRPLFSNALPGLEGTWQPSALTRRAWPVSHTPEEANIVFVKPDWSDLEDVIMWLERHPDVAEGIARRQRAMFAGGGYFSPAAEACYWRELVRGWSEVVRVEEGGLEEFGEGQTFEAFSLTNGDHGIIPDNFTYSNTNPNTKKQQQIYNLPSGAELMKPPYNAQGDWKGELAWNLRKFRKFSPFPSSRRRPRGKGKATIDNVKADVEMAPASSGGGTIGNRDVVPATMKVGTITEEDEAQATAAKAHHVHFGEPH</sequence>
<dbReference type="InterPro" id="IPR027417">
    <property type="entry name" value="P-loop_NTPase"/>
</dbReference>
<dbReference type="GO" id="GO:0016887">
    <property type="term" value="F:ATP hydrolysis activity"/>
    <property type="evidence" value="ECO:0007669"/>
    <property type="project" value="InterPro"/>
</dbReference>
<dbReference type="Pfam" id="PF05686">
    <property type="entry name" value="Glyco_transf_90"/>
    <property type="match status" value="1"/>
</dbReference>
<dbReference type="Proteomes" id="UP000284375">
    <property type="component" value="Unassembled WGS sequence"/>
</dbReference>
<dbReference type="PANTHER" id="PTHR12169">
    <property type="entry name" value="ATPASE N2B"/>
    <property type="match status" value="1"/>
</dbReference>
<dbReference type="CDD" id="cd00009">
    <property type="entry name" value="AAA"/>
    <property type="match status" value="1"/>
</dbReference>
<dbReference type="Gene3D" id="3.40.50.300">
    <property type="entry name" value="P-loop containing nucleotide triphosphate hydrolases"/>
    <property type="match status" value="1"/>
</dbReference>
<dbReference type="InterPro" id="IPR006598">
    <property type="entry name" value="CAP10"/>
</dbReference>
<keyword evidence="7" id="KW-1185">Reference proteome</keyword>
<keyword evidence="2" id="KW-0547">Nucleotide-binding</keyword>
<evidence type="ECO:0000259" key="5">
    <source>
        <dbReference type="SMART" id="SM00672"/>
    </source>
</evidence>
<gene>
    <name evidence="6" type="ORF">VSDG_08110</name>
</gene>
<dbReference type="GO" id="GO:0005739">
    <property type="term" value="C:mitochondrion"/>
    <property type="evidence" value="ECO:0007669"/>
    <property type="project" value="TreeGrafter"/>
</dbReference>
<evidence type="ECO:0000313" key="6">
    <source>
        <dbReference type="EMBL" id="ROV89694.1"/>
    </source>
</evidence>
<dbReference type="PANTHER" id="PTHR12169:SF2">
    <property type="entry name" value="AFG1P"/>
    <property type="match status" value="1"/>
</dbReference>